<name>A0A4R3YF07_9PROT</name>
<reference evidence="2 3" key="1">
    <citation type="submission" date="2019-03" db="EMBL/GenBank/DDBJ databases">
        <title>Genomic Encyclopedia of Type Strains, Phase IV (KMG-IV): sequencing the most valuable type-strain genomes for metagenomic binning, comparative biology and taxonomic classification.</title>
        <authorList>
            <person name="Goeker M."/>
        </authorList>
    </citation>
    <scope>NUCLEOTIDE SEQUENCE [LARGE SCALE GENOMIC DNA]</scope>
    <source>
        <strain evidence="2 3">DSM 100309</strain>
    </source>
</reference>
<dbReference type="SUPFAM" id="SSF53335">
    <property type="entry name" value="S-adenosyl-L-methionine-dependent methyltransferases"/>
    <property type="match status" value="1"/>
</dbReference>
<evidence type="ECO:0000259" key="1">
    <source>
        <dbReference type="Pfam" id="PF03848"/>
    </source>
</evidence>
<keyword evidence="3" id="KW-1185">Reference proteome</keyword>
<gene>
    <name evidence="2" type="ORF">EDC63_101741</name>
</gene>
<evidence type="ECO:0000313" key="2">
    <source>
        <dbReference type="EMBL" id="TCV90767.1"/>
    </source>
</evidence>
<dbReference type="Gene3D" id="3.40.50.150">
    <property type="entry name" value="Vaccinia Virus protein VP39"/>
    <property type="match status" value="1"/>
</dbReference>
<dbReference type="Proteomes" id="UP000295367">
    <property type="component" value="Unassembled WGS sequence"/>
</dbReference>
<dbReference type="AlphaFoldDB" id="A0A4R3YF07"/>
<dbReference type="InterPro" id="IPR029063">
    <property type="entry name" value="SAM-dependent_MTases_sf"/>
</dbReference>
<evidence type="ECO:0000313" key="3">
    <source>
        <dbReference type="Proteomes" id="UP000295367"/>
    </source>
</evidence>
<dbReference type="EMBL" id="SMCO01000001">
    <property type="protein sequence ID" value="TCV90767.1"/>
    <property type="molecule type" value="Genomic_DNA"/>
</dbReference>
<proteinExistence type="predicted"/>
<dbReference type="Pfam" id="PF03848">
    <property type="entry name" value="TehB"/>
    <property type="match status" value="1"/>
</dbReference>
<accession>A0A4R3YF07</accession>
<organism evidence="2 3">
    <name type="scientific">Sulfurirhabdus autotrophica</name>
    <dbReference type="NCBI Taxonomy" id="1706046"/>
    <lineage>
        <taxon>Bacteria</taxon>
        <taxon>Pseudomonadati</taxon>
        <taxon>Pseudomonadota</taxon>
        <taxon>Betaproteobacteria</taxon>
        <taxon>Nitrosomonadales</taxon>
        <taxon>Sulfuricellaceae</taxon>
        <taxon>Sulfurirhabdus</taxon>
    </lineage>
</organism>
<comment type="caution">
    <text evidence="2">The sequence shown here is derived from an EMBL/GenBank/DDBJ whole genome shotgun (WGS) entry which is preliminary data.</text>
</comment>
<dbReference type="InterPro" id="IPR015985">
    <property type="entry name" value="TehB-like_dom"/>
</dbReference>
<protein>
    <submittedName>
        <fullName evidence="2">Tellurite resistance protein TehB</fullName>
    </submittedName>
</protein>
<dbReference type="CDD" id="cd02440">
    <property type="entry name" value="AdoMet_MTases"/>
    <property type="match status" value="1"/>
</dbReference>
<sequence length="170" mass="18614">MLPPSEWVVRWVPQIAPGSRVLDLAAGSGRHTLFLAEAGLEVCAVDKDISALTELNGLDAVSVLEYDLEQGVWSFEPGEFAGIVVTNYLHRPLFPNLLEALAEEGVLIYETFAVGNEVYGKPSNPDFLLQPGELLQVFGDRLRILGFEEKIVNLPKPAKVQRICGVLTAK</sequence>
<feature type="domain" description="Tellurite resistance methyltransferase TehB-like" evidence="1">
    <location>
        <begin position="12"/>
        <end position="74"/>
    </location>
</feature>